<sequence>MPTEDLVVPRSVTDFCVLHNVCLCQHVSIATKPYMCPKQTWTCREKYHRFYLPRILFSSEGKVRMSSHLYKPKHETMNQRNLSPGEDVVSGTRQSVVRLINFCLD</sequence>
<gene>
    <name evidence="1" type="ORF">PITG_02933</name>
</gene>
<dbReference type="Proteomes" id="UP000006643">
    <property type="component" value="Unassembled WGS sequence"/>
</dbReference>
<dbReference type="STRING" id="403677.D0MXJ1"/>
<dbReference type="RefSeq" id="XP_002907790.1">
    <property type="nucleotide sequence ID" value="XM_002907744.1"/>
</dbReference>
<protein>
    <submittedName>
        <fullName evidence="1">Uncharacterized protein</fullName>
    </submittedName>
</protein>
<name>D0MXJ1_PHYIT</name>
<dbReference type="HOGENOM" id="CLU_2241871_0_0_1"/>
<dbReference type="VEuPathDB" id="FungiDB:PITG_02933"/>
<evidence type="ECO:0000313" key="1">
    <source>
        <dbReference type="EMBL" id="EEY64354.1"/>
    </source>
</evidence>
<keyword evidence="2" id="KW-1185">Reference proteome</keyword>
<dbReference type="AlphaFoldDB" id="D0MXJ1"/>
<dbReference type="KEGG" id="pif:PITG_02933"/>
<accession>D0MXJ1</accession>
<proteinExistence type="predicted"/>
<dbReference type="GeneID" id="9477004"/>
<organism evidence="1 2">
    <name type="scientific">Phytophthora infestans (strain T30-4)</name>
    <name type="common">Potato late blight agent</name>
    <dbReference type="NCBI Taxonomy" id="403677"/>
    <lineage>
        <taxon>Eukaryota</taxon>
        <taxon>Sar</taxon>
        <taxon>Stramenopiles</taxon>
        <taxon>Oomycota</taxon>
        <taxon>Peronosporomycetes</taxon>
        <taxon>Peronosporales</taxon>
        <taxon>Peronosporaceae</taxon>
        <taxon>Phytophthora</taxon>
    </lineage>
</organism>
<evidence type="ECO:0000313" key="2">
    <source>
        <dbReference type="Proteomes" id="UP000006643"/>
    </source>
</evidence>
<dbReference type="EMBL" id="DS028120">
    <property type="protein sequence ID" value="EEY64354.1"/>
    <property type="molecule type" value="Genomic_DNA"/>
</dbReference>
<dbReference type="OrthoDB" id="127352at2759"/>
<reference evidence="2" key="1">
    <citation type="journal article" date="2009" name="Nature">
        <title>Genome sequence and analysis of the Irish potato famine pathogen Phytophthora infestans.</title>
        <authorList>
            <consortium name="The Broad Institute Genome Sequencing Platform"/>
            <person name="Haas B.J."/>
            <person name="Kamoun S."/>
            <person name="Zody M.C."/>
            <person name="Jiang R.H."/>
            <person name="Handsaker R.E."/>
            <person name="Cano L.M."/>
            <person name="Grabherr M."/>
            <person name="Kodira C.D."/>
            <person name="Raffaele S."/>
            <person name="Torto-Alalibo T."/>
            <person name="Bozkurt T.O."/>
            <person name="Ah-Fong A.M."/>
            <person name="Alvarado L."/>
            <person name="Anderson V.L."/>
            <person name="Armstrong M.R."/>
            <person name="Avrova A."/>
            <person name="Baxter L."/>
            <person name="Beynon J."/>
            <person name="Boevink P.C."/>
            <person name="Bollmann S.R."/>
            <person name="Bos J.I."/>
            <person name="Bulone V."/>
            <person name="Cai G."/>
            <person name="Cakir C."/>
            <person name="Carrington J.C."/>
            <person name="Chawner M."/>
            <person name="Conti L."/>
            <person name="Costanzo S."/>
            <person name="Ewan R."/>
            <person name="Fahlgren N."/>
            <person name="Fischbach M.A."/>
            <person name="Fugelstad J."/>
            <person name="Gilroy E.M."/>
            <person name="Gnerre S."/>
            <person name="Green P.J."/>
            <person name="Grenville-Briggs L.J."/>
            <person name="Griffith J."/>
            <person name="Grunwald N.J."/>
            <person name="Horn K."/>
            <person name="Horner N.R."/>
            <person name="Hu C.H."/>
            <person name="Huitema E."/>
            <person name="Jeong D.H."/>
            <person name="Jones A.M."/>
            <person name="Jones J.D."/>
            <person name="Jones R.W."/>
            <person name="Karlsson E.K."/>
            <person name="Kunjeti S.G."/>
            <person name="Lamour K."/>
            <person name="Liu Z."/>
            <person name="Ma L."/>
            <person name="Maclean D."/>
            <person name="Chibucos M.C."/>
            <person name="McDonald H."/>
            <person name="McWalters J."/>
            <person name="Meijer H.J."/>
            <person name="Morgan W."/>
            <person name="Morris P.F."/>
            <person name="Munro C.A."/>
            <person name="O'Neill K."/>
            <person name="Ospina-Giraldo M."/>
            <person name="Pinzon A."/>
            <person name="Pritchard L."/>
            <person name="Ramsahoye B."/>
            <person name="Ren Q."/>
            <person name="Restrepo S."/>
            <person name="Roy S."/>
            <person name="Sadanandom A."/>
            <person name="Savidor A."/>
            <person name="Schornack S."/>
            <person name="Schwartz D.C."/>
            <person name="Schumann U.D."/>
            <person name="Schwessinger B."/>
            <person name="Seyer L."/>
            <person name="Sharpe T."/>
            <person name="Silvar C."/>
            <person name="Song J."/>
            <person name="Studholme D.J."/>
            <person name="Sykes S."/>
            <person name="Thines M."/>
            <person name="van de Vondervoort P.J."/>
            <person name="Phuntumart V."/>
            <person name="Wawra S."/>
            <person name="Weide R."/>
            <person name="Win J."/>
            <person name="Young C."/>
            <person name="Zhou S."/>
            <person name="Fry W."/>
            <person name="Meyers B.C."/>
            <person name="van West P."/>
            <person name="Ristaino J."/>
            <person name="Govers F."/>
            <person name="Birch P.R."/>
            <person name="Whisson S.C."/>
            <person name="Judelson H.S."/>
            <person name="Nusbaum C."/>
        </authorList>
    </citation>
    <scope>NUCLEOTIDE SEQUENCE [LARGE SCALE GENOMIC DNA]</scope>
    <source>
        <strain evidence="2">T30-4</strain>
    </source>
</reference>
<dbReference type="InParanoid" id="D0MXJ1"/>